<feature type="compositionally biased region" description="Basic and acidic residues" evidence="11">
    <location>
        <begin position="55"/>
        <end position="64"/>
    </location>
</feature>
<keyword evidence="5" id="KW-0970">Cilium biogenesis/degradation</keyword>
<evidence type="ECO:0000256" key="11">
    <source>
        <dbReference type="SAM" id="MobiDB-lite"/>
    </source>
</evidence>
<dbReference type="InterPro" id="IPR029409">
    <property type="entry name" value="TMEM237"/>
</dbReference>
<dbReference type="AlphaFoldDB" id="A0A8J6EYG7"/>
<feature type="transmembrane region" description="Helical" evidence="12">
    <location>
        <begin position="338"/>
        <end position="359"/>
    </location>
</feature>
<evidence type="ECO:0000256" key="8">
    <source>
        <dbReference type="ARBA" id="ARBA00023136"/>
    </source>
</evidence>
<evidence type="ECO:0000256" key="2">
    <source>
        <dbReference type="ARBA" id="ARBA00004141"/>
    </source>
</evidence>
<evidence type="ECO:0000256" key="10">
    <source>
        <dbReference type="ARBA" id="ARBA00025631"/>
    </source>
</evidence>
<keyword evidence="9" id="KW-0966">Cell projection</keyword>
<evidence type="ECO:0008006" key="15">
    <source>
        <dbReference type="Google" id="ProtNLM"/>
    </source>
</evidence>
<feature type="transmembrane region" description="Helical" evidence="12">
    <location>
        <begin position="253"/>
        <end position="271"/>
    </location>
</feature>
<evidence type="ECO:0000313" key="13">
    <source>
        <dbReference type="EMBL" id="KAG9477478.1"/>
    </source>
</evidence>
<comment type="function">
    <text evidence="10">Component of the transition zone in primary cilia. Required for ciliogenesis.</text>
</comment>
<dbReference type="GO" id="GO:0016020">
    <property type="term" value="C:membrane"/>
    <property type="evidence" value="ECO:0007669"/>
    <property type="project" value="UniProtKB-SubCell"/>
</dbReference>
<accession>A0A8J6EYG7</accession>
<comment type="similarity">
    <text evidence="3">Belongs to the TMEM237 family.</text>
</comment>
<feature type="compositionally biased region" description="Polar residues" evidence="11">
    <location>
        <begin position="80"/>
        <end position="95"/>
    </location>
</feature>
<dbReference type="Proteomes" id="UP000770717">
    <property type="component" value="Unassembled WGS sequence"/>
</dbReference>
<evidence type="ECO:0000256" key="3">
    <source>
        <dbReference type="ARBA" id="ARBA00008783"/>
    </source>
</evidence>
<dbReference type="PANTHER" id="PTHR28388:SF1">
    <property type="entry name" value="TRANSMEMBRANE PROTEIN 237"/>
    <property type="match status" value="1"/>
</dbReference>
<evidence type="ECO:0000313" key="14">
    <source>
        <dbReference type="Proteomes" id="UP000770717"/>
    </source>
</evidence>
<organism evidence="13 14">
    <name type="scientific">Eleutherodactylus coqui</name>
    <name type="common">Puerto Rican coqui</name>
    <dbReference type="NCBI Taxonomy" id="57060"/>
    <lineage>
        <taxon>Eukaryota</taxon>
        <taxon>Metazoa</taxon>
        <taxon>Chordata</taxon>
        <taxon>Craniata</taxon>
        <taxon>Vertebrata</taxon>
        <taxon>Euteleostomi</taxon>
        <taxon>Amphibia</taxon>
        <taxon>Batrachia</taxon>
        <taxon>Anura</taxon>
        <taxon>Neobatrachia</taxon>
        <taxon>Hyloidea</taxon>
        <taxon>Eleutherodactylidae</taxon>
        <taxon>Eleutherodactylinae</taxon>
        <taxon>Eleutherodactylus</taxon>
        <taxon>Eleutherodactylus</taxon>
    </lineage>
</organism>
<evidence type="ECO:0000256" key="6">
    <source>
        <dbReference type="ARBA" id="ARBA00022989"/>
    </source>
</evidence>
<feature type="transmembrane region" description="Helical" evidence="12">
    <location>
        <begin position="210"/>
        <end position="233"/>
    </location>
</feature>
<dbReference type="GO" id="GO:0060271">
    <property type="term" value="P:cilium assembly"/>
    <property type="evidence" value="ECO:0007669"/>
    <property type="project" value="TreeGrafter"/>
</dbReference>
<dbReference type="EMBL" id="WNTK01000010">
    <property type="protein sequence ID" value="KAG9477478.1"/>
    <property type="molecule type" value="Genomic_DNA"/>
</dbReference>
<dbReference type="OrthoDB" id="550113at2759"/>
<sequence length="390" mass="43819">MDGTRAPPRALPPTPSFLSTYQEDEIPISRSKKKKVKSSTNALDDVVQETALKTSESKEPLTPERRKRKRKKPAEAETSFIKQNLNTSITQNGGNVDSHPPDEGIVRKPRRRTKKARPVEHGFPNDLGVEDEDIVPDGQIRLPEHHPVFIVPSLTSQPVGKLFVEKNRKFQAADRSAIIKTTEHVDDFLDIKPTWSSMDVSLTVHRSFRIIGLFCSGFLSGYTLWNVVVIYILAGSQLTSLPKLLEVYKDLAYPSQCFLYLLLALSTVSAFDRIDLANVANAIRGLVTLDPSAVASLMYFVALFLALSQQMTSDRINFYTPPTQNGSLWQEDTETEILRPWIVVNLVVTLLVGLAWLFLSCRPDVDHSEDSIFLPEENYPDMERGMTIHA</sequence>
<dbReference type="GO" id="GO:0035869">
    <property type="term" value="C:ciliary transition zone"/>
    <property type="evidence" value="ECO:0007669"/>
    <property type="project" value="TreeGrafter"/>
</dbReference>
<evidence type="ECO:0000256" key="7">
    <source>
        <dbReference type="ARBA" id="ARBA00023069"/>
    </source>
</evidence>
<dbReference type="PANTHER" id="PTHR28388">
    <property type="entry name" value="TRANSMEMBRANE PROTEIN 237"/>
    <property type="match status" value="1"/>
</dbReference>
<keyword evidence="8 12" id="KW-0472">Membrane</keyword>
<name>A0A8J6EYG7_ELECQ</name>
<evidence type="ECO:0000256" key="12">
    <source>
        <dbReference type="SAM" id="Phobius"/>
    </source>
</evidence>
<feature type="transmembrane region" description="Helical" evidence="12">
    <location>
        <begin position="283"/>
        <end position="307"/>
    </location>
</feature>
<feature type="compositionally biased region" description="Basic residues" evidence="11">
    <location>
        <begin position="107"/>
        <end position="116"/>
    </location>
</feature>
<evidence type="ECO:0000256" key="5">
    <source>
        <dbReference type="ARBA" id="ARBA00022794"/>
    </source>
</evidence>
<dbReference type="Pfam" id="PF15383">
    <property type="entry name" value="TMEM237"/>
    <property type="match status" value="1"/>
</dbReference>
<keyword evidence="14" id="KW-1185">Reference proteome</keyword>
<comment type="subcellular location">
    <subcellularLocation>
        <location evidence="1">Cell projection</location>
        <location evidence="1">Cilium</location>
    </subcellularLocation>
    <subcellularLocation>
        <location evidence="2">Membrane</location>
        <topology evidence="2">Multi-pass membrane protein</topology>
    </subcellularLocation>
</comment>
<evidence type="ECO:0000256" key="9">
    <source>
        <dbReference type="ARBA" id="ARBA00023273"/>
    </source>
</evidence>
<keyword evidence="7" id="KW-0969">Cilium</keyword>
<protein>
    <recommendedName>
        <fullName evidence="15">Transmembrane protein 237</fullName>
    </recommendedName>
</protein>
<keyword evidence="6 12" id="KW-1133">Transmembrane helix</keyword>
<feature type="region of interest" description="Disordered" evidence="11">
    <location>
        <begin position="1"/>
        <end position="130"/>
    </location>
</feature>
<gene>
    <name evidence="13" type="ORF">GDO78_002719</name>
</gene>
<evidence type="ECO:0000256" key="1">
    <source>
        <dbReference type="ARBA" id="ARBA00004138"/>
    </source>
</evidence>
<reference evidence="13" key="1">
    <citation type="thesis" date="2020" institute="ProQuest LLC" country="789 East Eisenhower Parkway, Ann Arbor, MI, USA">
        <title>Comparative Genomics and Chromosome Evolution.</title>
        <authorList>
            <person name="Mudd A.B."/>
        </authorList>
    </citation>
    <scope>NUCLEOTIDE SEQUENCE</scope>
    <source>
        <strain evidence="13">HN-11 Male</strain>
        <tissue evidence="13">Kidney and liver</tissue>
    </source>
</reference>
<proteinExistence type="inferred from homology"/>
<keyword evidence="4 12" id="KW-0812">Transmembrane</keyword>
<evidence type="ECO:0000256" key="4">
    <source>
        <dbReference type="ARBA" id="ARBA00022692"/>
    </source>
</evidence>
<comment type="caution">
    <text evidence="13">The sequence shown here is derived from an EMBL/GenBank/DDBJ whole genome shotgun (WGS) entry which is preliminary data.</text>
</comment>